<dbReference type="InterPro" id="IPR018314">
    <property type="entry name" value="RsmB/NOL1/NOP2-like_CS"/>
</dbReference>
<dbReference type="PANTHER" id="PTHR22807">
    <property type="entry name" value="NOP2 YEAST -RELATED NOL1/NOP2/FMU SUN DOMAIN-CONTAINING"/>
    <property type="match status" value="1"/>
</dbReference>
<evidence type="ECO:0000256" key="7">
    <source>
        <dbReference type="PROSITE-ProRule" id="PRU01023"/>
    </source>
</evidence>
<dbReference type="Pfam" id="PF17125">
    <property type="entry name" value="Methyltr_RsmF_N"/>
    <property type="match status" value="1"/>
</dbReference>
<dbReference type="Pfam" id="PF13636">
    <property type="entry name" value="Methyltranf_PUA"/>
    <property type="match status" value="1"/>
</dbReference>
<gene>
    <name evidence="9" type="ORF">H0486_09410</name>
</gene>
<accession>A0A839K0E3</accession>
<keyword evidence="2" id="KW-0963">Cytoplasm</keyword>
<dbReference type="AlphaFoldDB" id="A0A839K0E3"/>
<dbReference type="InterPro" id="IPR031340">
    <property type="entry name" value="RsmF_methylt_CI"/>
</dbReference>
<dbReference type="InterPro" id="IPR023267">
    <property type="entry name" value="RCMT"/>
</dbReference>
<keyword evidence="4 7" id="KW-0808">Transferase</keyword>
<comment type="similarity">
    <text evidence="1 7">Belongs to the class I-like SAM-binding methyltransferase superfamily. RsmB/NOP family.</text>
</comment>
<dbReference type="GO" id="GO:0008173">
    <property type="term" value="F:RNA methyltransferase activity"/>
    <property type="evidence" value="ECO:0007669"/>
    <property type="project" value="InterPro"/>
</dbReference>
<dbReference type="InterPro" id="IPR049560">
    <property type="entry name" value="MeTrfase_RsmB-F_NOP2_cat"/>
</dbReference>
<evidence type="ECO:0000259" key="8">
    <source>
        <dbReference type="PROSITE" id="PS51686"/>
    </source>
</evidence>
<dbReference type="InterPro" id="IPR031341">
    <property type="entry name" value="Methyltr_RsmF_N"/>
</dbReference>
<keyword evidence="10" id="KW-1185">Reference proteome</keyword>
<reference evidence="9 10" key="1">
    <citation type="submission" date="2020-07" db="EMBL/GenBank/DDBJ databases">
        <title>Characterization and genome sequencing of isolate MD1, a novel member within the family Lachnospiraceae.</title>
        <authorList>
            <person name="Rettenmaier R."/>
            <person name="Di Bello L."/>
            <person name="Zinser C."/>
            <person name="Scheitz K."/>
            <person name="Liebl W."/>
            <person name="Zverlov V."/>
        </authorList>
    </citation>
    <scope>NUCLEOTIDE SEQUENCE [LARGE SCALE GENOMIC DNA]</scope>
    <source>
        <strain evidence="9 10">MD1</strain>
    </source>
</reference>
<feature type="domain" description="SAM-dependent MTase RsmB/NOP-type" evidence="8">
    <location>
        <begin position="1"/>
        <end position="312"/>
    </location>
</feature>
<comment type="caution">
    <text evidence="9">The sequence shown here is derived from an EMBL/GenBank/DDBJ whole genome shotgun (WGS) entry which is preliminary data.</text>
</comment>
<dbReference type="InterPro" id="IPR001678">
    <property type="entry name" value="MeTrfase_RsmB-F_NOP2_dom"/>
</dbReference>
<keyword evidence="5 7" id="KW-0949">S-adenosyl-L-methionine</keyword>
<dbReference type="PANTHER" id="PTHR22807:SF30">
    <property type="entry name" value="28S RRNA (CYTOSINE(4447)-C(5))-METHYLTRANSFERASE-RELATED"/>
    <property type="match status" value="1"/>
</dbReference>
<feature type="active site" description="Nucleophile" evidence="7">
    <location>
        <position position="231"/>
    </location>
</feature>
<evidence type="ECO:0000256" key="1">
    <source>
        <dbReference type="ARBA" id="ARBA00007494"/>
    </source>
</evidence>
<dbReference type="EMBL" id="JACEGA010000001">
    <property type="protein sequence ID" value="MBB2183096.1"/>
    <property type="molecule type" value="Genomic_DNA"/>
</dbReference>
<evidence type="ECO:0000256" key="2">
    <source>
        <dbReference type="ARBA" id="ARBA00022490"/>
    </source>
</evidence>
<evidence type="ECO:0000313" key="10">
    <source>
        <dbReference type="Proteomes" id="UP000574276"/>
    </source>
</evidence>
<dbReference type="InterPro" id="IPR029063">
    <property type="entry name" value="SAM-dependent_MTases_sf"/>
</dbReference>
<dbReference type="InterPro" id="IPR027391">
    <property type="entry name" value="Nol1_Nop2_Fmu_2"/>
</dbReference>
<feature type="binding site" evidence="7">
    <location>
        <begin position="109"/>
        <end position="115"/>
    </location>
    <ligand>
        <name>S-adenosyl-L-methionine</name>
        <dbReference type="ChEBI" id="CHEBI:59789"/>
    </ligand>
</feature>
<dbReference type="Pfam" id="PF17126">
    <property type="entry name" value="RsmF_methylt_CI"/>
    <property type="match status" value="1"/>
</dbReference>
<dbReference type="CDD" id="cd21147">
    <property type="entry name" value="RsmF_methylt_CTD1"/>
    <property type="match status" value="1"/>
</dbReference>
<keyword evidence="6 7" id="KW-0694">RNA-binding</keyword>
<dbReference type="PROSITE" id="PS51686">
    <property type="entry name" value="SAM_MT_RSMB_NOP"/>
    <property type="match status" value="1"/>
</dbReference>
<evidence type="ECO:0000256" key="3">
    <source>
        <dbReference type="ARBA" id="ARBA00022603"/>
    </source>
</evidence>
<dbReference type="GO" id="GO:0001510">
    <property type="term" value="P:RNA methylation"/>
    <property type="evidence" value="ECO:0007669"/>
    <property type="project" value="InterPro"/>
</dbReference>
<organism evidence="9 10">
    <name type="scientific">Variimorphobacter saccharofermentans</name>
    <dbReference type="NCBI Taxonomy" id="2755051"/>
    <lineage>
        <taxon>Bacteria</taxon>
        <taxon>Bacillati</taxon>
        <taxon>Bacillota</taxon>
        <taxon>Clostridia</taxon>
        <taxon>Lachnospirales</taxon>
        <taxon>Lachnospiraceae</taxon>
        <taxon>Variimorphobacter</taxon>
    </lineage>
</organism>
<evidence type="ECO:0000256" key="4">
    <source>
        <dbReference type="ARBA" id="ARBA00022679"/>
    </source>
</evidence>
<comment type="caution">
    <text evidence="7">Lacks conserved residue(s) required for the propagation of feature annotation.</text>
</comment>
<dbReference type="Gene3D" id="3.40.50.150">
    <property type="entry name" value="Vaccinia Virus protein VP39"/>
    <property type="match status" value="1"/>
</dbReference>
<evidence type="ECO:0000313" key="9">
    <source>
        <dbReference type="EMBL" id="MBB2183096.1"/>
    </source>
</evidence>
<dbReference type="PROSITE" id="PS01153">
    <property type="entry name" value="NOL1_NOP2_SUN"/>
    <property type="match status" value="1"/>
</dbReference>
<dbReference type="PRINTS" id="PR02008">
    <property type="entry name" value="RCMTFAMILY"/>
</dbReference>
<dbReference type="Gene3D" id="3.30.70.1170">
    <property type="entry name" value="Sun protein, domain 3"/>
    <property type="match status" value="1"/>
</dbReference>
<dbReference type="RefSeq" id="WP_228352777.1">
    <property type="nucleotide sequence ID" value="NZ_JACEGA010000001.1"/>
</dbReference>
<dbReference type="GO" id="GO:0003723">
    <property type="term" value="F:RNA binding"/>
    <property type="evidence" value="ECO:0007669"/>
    <property type="project" value="UniProtKB-UniRule"/>
</dbReference>
<feature type="binding site" evidence="7">
    <location>
        <position position="178"/>
    </location>
    <ligand>
        <name>S-adenosyl-L-methionine</name>
        <dbReference type="ChEBI" id="CHEBI:59789"/>
    </ligand>
</feature>
<dbReference type="SUPFAM" id="SSF53335">
    <property type="entry name" value="S-adenosyl-L-methionine-dependent methyltransferases"/>
    <property type="match status" value="1"/>
</dbReference>
<dbReference type="Pfam" id="PF01189">
    <property type="entry name" value="Methyltr_RsmB-F"/>
    <property type="match status" value="1"/>
</dbReference>
<dbReference type="Gene3D" id="2.30.130.60">
    <property type="match status" value="1"/>
</dbReference>
<sequence>MNLPQLFEDRMKSLLGEEYEAYLQCYNKPHFSGLRVNTLKITPEAFEQICPFSLRRIPWVNNGYYTDTEQQPSKHPFYYAGLYYIQEPSAMTPASLLPVQPGDKVLDICAAPGGKSTELGARLCGEGVLVSNDISNSRAKALLKNIELFGIRNALVLSEAPGKLVDYFPEYFDKILIDAPCSGEGMFRKSPAIMKNWEQYGVEYYNKLQKEIILYAARMLKPGGYMLYSTCTFSPEENEGTIQFLLKECPEFHVVKALPELSEQKNASLSYEGFEHGRPEWVDGNEELTHCIRLWPHKIDGEGHFITLLHKEIDADQLDKLEEPQYQNQVANGAKLRFVSKPNSYTTRKENSSISDEALEFIHSIKFPINQEQLVVHEDRVYLLPEGLPDLKGLRILRQGLLLGEMKKSRFEPSQALANSLKVTEYDKIIRMKENDPNIIRYLKCESIELEGDYRAGWYLVCVEDYPLGWLKIANNNFKNKYLPGWRWV</sequence>
<feature type="binding site" evidence="7">
    <location>
        <position position="133"/>
    </location>
    <ligand>
        <name>S-adenosyl-L-methionine</name>
        <dbReference type="ChEBI" id="CHEBI:59789"/>
    </ligand>
</feature>
<name>A0A839K0E3_9FIRM</name>
<proteinExistence type="inferred from homology"/>
<keyword evidence="3 7" id="KW-0489">Methyltransferase</keyword>
<evidence type="ECO:0000256" key="6">
    <source>
        <dbReference type="ARBA" id="ARBA00022884"/>
    </source>
</evidence>
<dbReference type="CDD" id="cd02440">
    <property type="entry name" value="AdoMet_MTases"/>
    <property type="match status" value="1"/>
</dbReference>
<evidence type="ECO:0000256" key="5">
    <source>
        <dbReference type="ARBA" id="ARBA00022691"/>
    </source>
</evidence>
<dbReference type="Proteomes" id="UP000574276">
    <property type="component" value="Unassembled WGS sequence"/>
</dbReference>
<protein>
    <submittedName>
        <fullName evidence="9">RsmF rRNA methyltransferase first C-terminal domain-containing protein</fullName>
    </submittedName>
</protein>